<dbReference type="Proteomes" id="UP000321773">
    <property type="component" value="Unassembled WGS sequence"/>
</dbReference>
<feature type="signal peptide" evidence="2">
    <location>
        <begin position="1"/>
        <end position="24"/>
    </location>
</feature>
<comment type="caution">
    <text evidence="3">The sequence shown here is derived from an EMBL/GenBank/DDBJ whole genome shotgun (WGS) entry which is preliminary data.</text>
</comment>
<keyword evidence="1" id="KW-0812">Transmembrane</keyword>
<evidence type="ECO:0000256" key="2">
    <source>
        <dbReference type="SAM" id="SignalP"/>
    </source>
</evidence>
<evidence type="ECO:0000256" key="1">
    <source>
        <dbReference type="SAM" id="Phobius"/>
    </source>
</evidence>
<feature type="chain" id="PRO_5045668562" evidence="2">
    <location>
        <begin position="25"/>
        <end position="73"/>
    </location>
</feature>
<dbReference type="RefSeq" id="WP_062319227.1">
    <property type="nucleotide sequence ID" value="NZ_BJWJ01000012.1"/>
</dbReference>
<name>A0ABQ0VTH8_9BACI</name>
<evidence type="ECO:0000313" key="3">
    <source>
        <dbReference type="EMBL" id="GEM04446.1"/>
    </source>
</evidence>
<evidence type="ECO:0000313" key="4">
    <source>
        <dbReference type="Proteomes" id="UP000321773"/>
    </source>
</evidence>
<organism evidence="3 4">
    <name type="scientific">Halolactibacillus miurensis</name>
    <dbReference type="NCBI Taxonomy" id="306541"/>
    <lineage>
        <taxon>Bacteria</taxon>
        <taxon>Bacillati</taxon>
        <taxon>Bacillota</taxon>
        <taxon>Bacilli</taxon>
        <taxon>Bacillales</taxon>
        <taxon>Bacillaceae</taxon>
        <taxon>Halolactibacillus</taxon>
    </lineage>
</organism>
<protein>
    <submittedName>
        <fullName evidence="3">Uncharacterized protein</fullName>
    </submittedName>
</protein>
<dbReference type="EMBL" id="BJWJ01000012">
    <property type="protein sequence ID" value="GEM04446.1"/>
    <property type="molecule type" value="Genomic_DNA"/>
</dbReference>
<gene>
    <name evidence="3" type="ORF">HMI01_14340</name>
</gene>
<keyword evidence="1" id="KW-0472">Membrane</keyword>
<feature type="transmembrane region" description="Helical" evidence="1">
    <location>
        <begin position="35"/>
        <end position="57"/>
    </location>
</feature>
<keyword evidence="4" id="KW-1185">Reference proteome</keyword>
<keyword evidence="2" id="KW-0732">Signal</keyword>
<proteinExistence type="predicted"/>
<reference evidence="3 4" key="1">
    <citation type="submission" date="2019-07" db="EMBL/GenBank/DDBJ databases">
        <title>Whole genome shotgun sequence of Halolactibacillus miurensis NBRC 100873.</title>
        <authorList>
            <person name="Hosoyama A."/>
            <person name="Uohara A."/>
            <person name="Ohji S."/>
            <person name="Ichikawa N."/>
        </authorList>
    </citation>
    <scope>NUCLEOTIDE SEQUENCE [LARGE SCALE GENOMIC DNA]</scope>
    <source>
        <strain evidence="3 4">NBRC 100873</strain>
    </source>
</reference>
<accession>A0ABQ0VTH8</accession>
<keyword evidence="1" id="KW-1133">Transmembrane helix</keyword>
<sequence length="73" mass="8139">MKNVKTRPLIIVSLTISATTMAFHAYNQFNARDIVYGVVFTGLAVFFIGLVVASVIINKTLKIENNKKKSQNH</sequence>